<name>A0A7Y7UJ15_LACRH</name>
<sequence length="87" mass="9850">MPAIVAMKHTPVPIKTNQVHQAMGMFISARYPKPYIKTSWQLPKMRAQQAKLRRCQIVVIDQSQALIVTKICTAKIKAMSSCKIILK</sequence>
<comment type="caution">
    <text evidence="1">The sequence shown here is derived from an EMBL/GenBank/DDBJ whole genome shotgun (WGS) entry which is preliminary data.</text>
</comment>
<dbReference type="AlphaFoldDB" id="A0A7Y7UJ15"/>
<dbReference type="RefSeq" id="WP_176817855.1">
    <property type="nucleotide sequence ID" value="NZ_JABXWP010000006.1"/>
</dbReference>
<dbReference type="EMBL" id="JABXWP010000006">
    <property type="protein sequence ID" value="NVO87953.1"/>
    <property type="molecule type" value="Genomic_DNA"/>
</dbReference>
<accession>A0A7Y7UJ15</accession>
<protein>
    <submittedName>
        <fullName evidence="1">Uncharacterized protein</fullName>
    </submittedName>
</protein>
<reference evidence="1 2" key="1">
    <citation type="submission" date="2020-06" db="EMBL/GenBank/DDBJ databases">
        <title>Lactobacillus rhamnosus QC,genome.</title>
        <authorList>
            <person name="Yi H."/>
            <person name="Jin M."/>
        </authorList>
    </citation>
    <scope>NUCLEOTIDE SEQUENCE [LARGE SCALE GENOMIC DNA]</scope>
    <source>
        <strain evidence="1 2">QC</strain>
    </source>
</reference>
<evidence type="ECO:0000313" key="1">
    <source>
        <dbReference type="EMBL" id="NVO87953.1"/>
    </source>
</evidence>
<organism evidence="1 2">
    <name type="scientific">Lacticaseibacillus rhamnosus</name>
    <name type="common">Lactobacillus rhamnosus</name>
    <dbReference type="NCBI Taxonomy" id="47715"/>
    <lineage>
        <taxon>Bacteria</taxon>
        <taxon>Bacillati</taxon>
        <taxon>Bacillota</taxon>
        <taxon>Bacilli</taxon>
        <taxon>Lactobacillales</taxon>
        <taxon>Lactobacillaceae</taxon>
        <taxon>Lacticaseibacillus</taxon>
    </lineage>
</organism>
<gene>
    <name evidence="1" type="ORF">HWN39_05485</name>
</gene>
<evidence type="ECO:0000313" key="2">
    <source>
        <dbReference type="Proteomes" id="UP000542889"/>
    </source>
</evidence>
<proteinExistence type="predicted"/>
<dbReference type="Proteomes" id="UP000542889">
    <property type="component" value="Unassembled WGS sequence"/>
</dbReference>